<dbReference type="Proteomes" id="UP000023430">
    <property type="component" value="Unassembled WGS sequence"/>
</dbReference>
<comment type="caution">
    <text evidence="2">The sequence shown here is derived from an EMBL/GenBank/DDBJ whole genome shotgun (WGS) entry which is preliminary data.</text>
</comment>
<feature type="chain" id="PRO_5004978221" description="DUF3047 domain-containing protein" evidence="1">
    <location>
        <begin position="25"/>
        <end position="219"/>
    </location>
</feature>
<dbReference type="EMBL" id="JAME01000015">
    <property type="protein sequence ID" value="ETX28810.1"/>
    <property type="molecule type" value="Genomic_DNA"/>
</dbReference>
<dbReference type="AlphaFoldDB" id="X7F7L5"/>
<dbReference type="STRING" id="1449351.RISW2_04740"/>
<dbReference type="OrthoDB" id="8443660at2"/>
<dbReference type="eggNOG" id="ENOG50300VJ">
    <property type="taxonomic scope" value="Bacteria"/>
</dbReference>
<keyword evidence="3" id="KW-1185">Reference proteome</keyword>
<dbReference type="RefSeq" id="WP_043770783.1">
    <property type="nucleotide sequence ID" value="NZ_JAME01000015.1"/>
</dbReference>
<reference evidence="2 3" key="1">
    <citation type="submission" date="2014-01" db="EMBL/GenBank/DDBJ databases">
        <title>Roseivivax isoporae LMG 25204 Genome Sequencing.</title>
        <authorList>
            <person name="Lai Q."/>
            <person name="Li G."/>
            <person name="Shao Z."/>
        </authorList>
    </citation>
    <scope>NUCLEOTIDE SEQUENCE [LARGE SCALE GENOMIC DNA]</scope>
    <source>
        <strain evidence="2 3">LMG 25204</strain>
    </source>
</reference>
<evidence type="ECO:0008006" key="4">
    <source>
        <dbReference type="Google" id="ProtNLM"/>
    </source>
</evidence>
<dbReference type="Pfam" id="PF11249">
    <property type="entry name" value="DUF3047"/>
    <property type="match status" value="1"/>
</dbReference>
<dbReference type="InterPro" id="IPR021409">
    <property type="entry name" value="DUF3047"/>
</dbReference>
<accession>X7F7L5</accession>
<protein>
    <recommendedName>
        <fullName evidence="4">DUF3047 domain-containing protein</fullName>
    </recommendedName>
</protein>
<evidence type="ECO:0000256" key="1">
    <source>
        <dbReference type="SAM" id="SignalP"/>
    </source>
</evidence>
<evidence type="ECO:0000313" key="3">
    <source>
        <dbReference type="Proteomes" id="UP000023430"/>
    </source>
</evidence>
<feature type="signal peptide" evidence="1">
    <location>
        <begin position="1"/>
        <end position="24"/>
    </location>
</feature>
<keyword evidence="1" id="KW-0732">Signal</keyword>
<gene>
    <name evidence="2" type="ORF">RISW2_04740</name>
</gene>
<proteinExistence type="predicted"/>
<organism evidence="2 3">
    <name type="scientific">Roseivivax isoporae LMG 25204</name>
    <dbReference type="NCBI Taxonomy" id="1449351"/>
    <lineage>
        <taxon>Bacteria</taxon>
        <taxon>Pseudomonadati</taxon>
        <taxon>Pseudomonadota</taxon>
        <taxon>Alphaproteobacteria</taxon>
        <taxon>Rhodobacterales</taxon>
        <taxon>Roseobacteraceae</taxon>
        <taxon>Roseivivax</taxon>
    </lineage>
</organism>
<sequence length="219" mass="23203">MSRAPANACAILSCLLLSAGGAATDPVPFDGAWKTQRLTLFGPQNDYGFGGDTLRVTSQDAVSLAYRELDPSLWGARRAAWSWAVDAGVPPTDLTRKGGDDRDLSLYFMFLPEDRARELRGANATALLNEEAARILVYVWGGDHAPGEMLESPYLNARGRTVVLQPAGTGSAAAEVDLAGDYARAFGGAPEALVGIAVSADSDDTDSRIDARISDLRVD</sequence>
<dbReference type="PATRIC" id="fig|1449351.3.peg.2285"/>
<name>X7F7L5_9RHOB</name>
<evidence type="ECO:0000313" key="2">
    <source>
        <dbReference type="EMBL" id="ETX28810.1"/>
    </source>
</evidence>